<feature type="domain" description="Double zinc ribbon" evidence="2">
    <location>
        <begin position="17"/>
        <end position="73"/>
    </location>
</feature>
<dbReference type="InterPro" id="IPR051910">
    <property type="entry name" value="ComF/GntX_DNA_util-trans"/>
</dbReference>
<reference evidence="3 4" key="1">
    <citation type="submission" date="2018-04" db="EMBL/GenBank/DDBJ databases">
        <title>Genomic Encyclopedia of Type Strains, Phase III (KMG-III): the genomes of soil and plant-associated and newly described type strains.</title>
        <authorList>
            <person name="Whitman W."/>
        </authorList>
    </citation>
    <scope>NUCLEOTIDE SEQUENCE [LARGE SCALE GENOMIC DNA]</scope>
    <source>
        <strain evidence="3 4">MA-olki</strain>
    </source>
</reference>
<dbReference type="AlphaFoldDB" id="A0A2T5U0B7"/>
<dbReference type="Pfam" id="PF18912">
    <property type="entry name" value="DZR_2"/>
    <property type="match status" value="1"/>
</dbReference>
<organism evidence="3 4">
    <name type="scientific">Sphingomonas faeni</name>
    <dbReference type="NCBI Taxonomy" id="185950"/>
    <lineage>
        <taxon>Bacteria</taxon>
        <taxon>Pseudomonadati</taxon>
        <taxon>Pseudomonadota</taxon>
        <taxon>Alphaproteobacteria</taxon>
        <taxon>Sphingomonadales</taxon>
        <taxon>Sphingomonadaceae</taxon>
        <taxon>Sphingomonas</taxon>
    </lineage>
</organism>
<dbReference type="PANTHER" id="PTHR47505:SF1">
    <property type="entry name" value="DNA UTILIZATION PROTEIN YHGH"/>
    <property type="match status" value="1"/>
</dbReference>
<accession>A0A2T5U0B7</accession>
<sequence length="244" mass="26194">MGGWMTILAPFRFIAGIALPPRCAGCGTPVAEDHRFCAICWTGLRFLGPPWCVGCNIPFAFDRGDDARCAACLAGPPRHAGVRAAVAYGPIARTLALRLKYGGRIAFAETMARQMRRLLPDEVDLLVPVPLHRWRLWSRGFNQAALIADAIAKLSGVGHDRTVLTRPRRTILLRGLGGRQRAKAVSGAFAVTAPGRVRGRAIALVDDIYTSGATADACTRALLKAGARSVVILCWARVLPASDD</sequence>
<dbReference type="Gene3D" id="3.40.50.2020">
    <property type="match status" value="1"/>
</dbReference>
<dbReference type="InterPro" id="IPR029057">
    <property type="entry name" value="PRTase-like"/>
</dbReference>
<name>A0A2T5U0B7_9SPHN</name>
<evidence type="ECO:0000259" key="2">
    <source>
        <dbReference type="Pfam" id="PF18912"/>
    </source>
</evidence>
<comment type="caution">
    <text evidence="3">The sequence shown here is derived from an EMBL/GenBank/DDBJ whole genome shotgun (WGS) entry which is preliminary data.</text>
</comment>
<dbReference type="Proteomes" id="UP000244013">
    <property type="component" value="Unassembled WGS sequence"/>
</dbReference>
<evidence type="ECO:0000256" key="1">
    <source>
        <dbReference type="ARBA" id="ARBA00008007"/>
    </source>
</evidence>
<dbReference type="InterPro" id="IPR044005">
    <property type="entry name" value="DZR_2"/>
</dbReference>
<dbReference type="PANTHER" id="PTHR47505">
    <property type="entry name" value="DNA UTILIZATION PROTEIN YHGH"/>
    <property type="match status" value="1"/>
</dbReference>
<dbReference type="InterPro" id="IPR000836">
    <property type="entry name" value="PRTase_dom"/>
</dbReference>
<comment type="similarity">
    <text evidence="1">Belongs to the ComF/GntX family.</text>
</comment>
<evidence type="ECO:0000313" key="4">
    <source>
        <dbReference type="Proteomes" id="UP000244013"/>
    </source>
</evidence>
<dbReference type="CDD" id="cd06223">
    <property type="entry name" value="PRTases_typeI"/>
    <property type="match status" value="1"/>
</dbReference>
<dbReference type="SUPFAM" id="SSF53271">
    <property type="entry name" value="PRTase-like"/>
    <property type="match status" value="1"/>
</dbReference>
<evidence type="ECO:0000313" key="3">
    <source>
        <dbReference type="EMBL" id="PTW44944.1"/>
    </source>
</evidence>
<protein>
    <submittedName>
        <fullName evidence="3">ComF family protein</fullName>
    </submittedName>
</protein>
<gene>
    <name evidence="3" type="ORF">C8J25_10833</name>
</gene>
<proteinExistence type="inferred from homology"/>
<dbReference type="EMBL" id="QAYE01000008">
    <property type="protein sequence ID" value="PTW44944.1"/>
    <property type="molecule type" value="Genomic_DNA"/>
</dbReference>